<dbReference type="EMBL" id="FO082058">
    <property type="protein sequence ID" value="CCE73123.1"/>
    <property type="molecule type" value="Genomic_DNA"/>
</dbReference>
<evidence type="ECO:0000256" key="8">
    <source>
        <dbReference type="SAM" id="MobiDB-lite"/>
    </source>
</evidence>
<evidence type="ECO:0000256" key="4">
    <source>
        <dbReference type="ARBA" id="ARBA00022728"/>
    </source>
</evidence>
<dbReference type="PANTHER" id="PTHR12097">
    <property type="entry name" value="SPLICING FACTOR 3B, SUBUNIT 1-RELATED"/>
    <property type="match status" value="1"/>
</dbReference>
<feature type="domain" description="Phosphatase PP2A regulatory subunit A/Splicing factor 3B subunit 1-like HEAT repeat" evidence="9">
    <location>
        <begin position="859"/>
        <end position="930"/>
    </location>
</feature>
<evidence type="ECO:0000256" key="1">
    <source>
        <dbReference type="ARBA" id="ARBA00004123"/>
    </source>
</evidence>
<name>G8YT72_PICSO</name>
<evidence type="ECO:0000313" key="11">
    <source>
        <dbReference type="EMBL" id="CCE73123.1"/>
    </source>
</evidence>
<dbReference type="InParanoid" id="G8YT72"/>
<dbReference type="InterPro" id="IPR011989">
    <property type="entry name" value="ARM-like"/>
</dbReference>
<dbReference type="Proteomes" id="UP000005222">
    <property type="component" value="Chromosome B"/>
</dbReference>
<dbReference type="GO" id="GO:0000245">
    <property type="term" value="P:spliceosomal complex assembly"/>
    <property type="evidence" value="ECO:0007669"/>
    <property type="project" value="InterPro"/>
</dbReference>
<dbReference type="GO" id="GO:0003729">
    <property type="term" value="F:mRNA binding"/>
    <property type="evidence" value="ECO:0007669"/>
    <property type="project" value="InterPro"/>
</dbReference>
<dbReference type="FunCoup" id="G8YT72">
    <property type="interactions" value="1703"/>
</dbReference>
<evidence type="ECO:0000256" key="3">
    <source>
        <dbReference type="ARBA" id="ARBA00022664"/>
    </source>
</evidence>
<comment type="similarity">
    <text evidence="2">Belongs to the SF3B1 family.</text>
</comment>
<dbReference type="OrthoDB" id="438939at2759"/>
<dbReference type="Gene3D" id="1.25.10.10">
    <property type="entry name" value="Leucine-rich Repeat Variant"/>
    <property type="match status" value="3"/>
</dbReference>
<proteinExistence type="inferred from homology"/>
<dbReference type="AlphaFoldDB" id="G8YT72"/>
<gene>
    <name evidence="11" type="primary">Piso0_000143</name>
    <name evidence="11" type="ORF">GNLVRS01_PISO0B03059g</name>
</gene>
<evidence type="ECO:0000259" key="10">
    <source>
        <dbReference type="Pfam" id="PF24714"/>
    </source>
</evidence>
<keyword evidence="5" id="KW-0677">Repeat</keyword>
<dbReference type="Pfam" id="PF24714">
    <property type="entry name" value="TOR1L1_N"/>
    <property type="match status" value="1"/>
</dbReference>
<dbReference type="OMA" id="EERLMCH"/>
<dbReference type="STRING" id="559304.G8YT72"/>
<protein>
    <submittedName>
        <fullName evidence="11">Piso0_000143 protein</fullName>
    </submittedName>
</protein>
<evidence type="ECO:0000313" key="12">
    <source>
        <dbReference type="Proteomes" id="UP000005222"/>
    </source>
</evidence>
<dbReference type="InterPro" id="IPR038737">
    <property type="entry name" value="SF3b_su1-like"/>
</dbReference>
<reference evidence="11 12" key="1">
    <citation type="journal article" date="2012" name="G3 (Bethesda)">
        <title>Pichia sorbitophila, an interspecies yeast hybrid reveals early steps of genome resolution following polyploidization.</title>
        <authorList>
            <person name="Leh Louis V."/>
            <person name="Despons L."/>
            <person name="Friedrich A."/>
            <person name="Martin T."/>
            <person name="Durrens P."/>
            <person name="Casaregola S."/>
            <person name="Neuveglise C."/>
            <person name="Fairhead C."/>
            <person name="Marck C."/>
            <person name="Cruz J.A."/>
            <person name="Straub M.L."/>
            <person name="Kugler V."/>
            <person name="Sacerdot C."/>
            <person name="Uzunov Z."/>
            <person name="Thierry A."/>
            <person name="Weiss S."/>
            <person name="Bleykasten C."/>
            <person name="De Montigny J."/>
            <person name="Jacques N."/>
            <person name="Jung P."/>
            <person name="Lemaire M."/>
            <person name="Mallet S."/>
            <person name="Morel G."/>
            <person name="Richard G.F."/>
            <person name="Sarkar A."/>
            <person name="Savel G."/>
            <person name="Schacherer J."/>
            <person name="Seret M.L."/>
            <person name="Talla E."/>
            <person name="Samson G."/>
            <person name="Jubin C."/>
            <person name="Poulain J."/>
            <person name="Vacherie B."/>
            <person name="Barbe V."/>
            <person name="Pelletier E."/>
            <person name="Sherman D.J."/>
            <person name="Westhof E."/>
            <person name="Weissenbach J."/>
            <person name="Baret P.V."/>
            <person name="Wincker P."/>
            <person name="Gaillardin C."/>
            <person name="Dujon B."/>
            <person name="Souciet J.L."/>
        </authorList>
    </citation>
    <scope>NUCLEOTIDE SEQUENCE [LARGE SCALE GENOMIC DNA]</scope>
    <source>
        <strain evidence="12">ATCC MYA-4447 / BCRC 22081 / CBS 7064 / NBRC 10061 / NRRL Y-12695</strain>
    </source>
</reference>
<feature type="region of interest" description="Disordered" evidence="8">
    <location>
        <begin position="87"/>
        <end position="120"/>
    </location>
</feature>
<keyword evidence="6" id="KW-0508">mRNA splicing</keyword>
<evidence type="ECO:0000256" key="5">
    <source>
        <dbReference type="ARBA" id="ARBA00022737"/>
    </source>
</evidence>
<dbReference type="Pfam" id="PF22646">
    <property type="entry name" value="PPP2R1A-like_HEAT"/>
    <property type="match status" value="1"/>
</dbReference>
<organism evidence="11 12">
    <name type="scientific">Pichia sorbitophila (strain ATCC MYA-4447 / BCRC 22081 / CBS 7064 / NBRC 10061 / NRRL Y-12695)</name>
    <name type="common">Hybrid yeast</name>
    <dbReference type="NCBI Taxonomy" id="559304"/>
    <lineage>
        <taxon>Eukaryota</taxon>
        <taxon>Fungi</taxon>
        <taxon>Dikarya</taxon>
        <taxon>Ascomycota</taxon>
        <taxon>Saccharomycotina</taxon>
        <taxon>Pichiomycetes</taxon>
        <taxon>Debaryomycetaceae</taxon>
        <taxon>Millerozyma</taxon>
    </lineage>
</organism>
<dbReference type="HOGENOM" id="CLU_002242_0_1_1"/>
<dbReference type="InterPro" id="IPR054573">
    <property type="entry name" value="PP2A/SF3B1-like_HEAT"/>
</dbReference>
<evidence type="ECO:0000259" key="9">
    <source>
        <dbReference type="Pfam" id="PF22646"/>
    </source>
</evidence>
<evidence type="ECO:0000256" key="2">
    <source>
        <dbReference type="ARBA" id="ARBA00005754"/>
    </source>
</evidence>
<feature type="domain" description="TORTIFOLIA1/SINE1-2 N-terminal" evidence="10">
    <location>
        <begin position="668"/>
        <end position="858"/>
    </location>
</feature>
<dbReference type="GO" id="GO:0005681">
    <property type="term" value="C:spliceosomal complex"/>
    <property type="evidence" value="ECO:0007669"/>
    <property type="project" value="UniProtKB-KW"/>
</dbReference>
<dbReference type="InterPro" id="IPR016024">
    <property type="entry name" value="ARM-type_fold"/>
</dbReference>
<keyword evidence="3" id="KW-0507">mRNA processing</keyword>
<sequence length="1082" mass="122380">MPSEFKQGKSLVGNYTIPAELSRELEGEFRKEDGVENKDLRKNLLNNEYKQRKYNRANELDGDVNNSYRSGIEERHLEREEERVKKAVEEKKRDPNAIKRQRKRRWDVGPEQVESAKKQTGANREVILAKDQRQVSEVKDQVVKRGRLPIWAGLQLSNDLLDKIIPEGYTPVFASHVDQGTVQKTGTASEDSYYIPPSKDLENIQTKKLVEEQLPTEIPGVKGLQFFKQEDMKHFGKLVTSGDNLDQKEALVMKSLLKIKNGTPSTRKKALRQLTNNARNLGAGLVFNHILPILLEPNLDDRERHILVKLIGRVLFQLDDLIRPYTHKILVVVSPFLIDEDFTLRLEAREIISSLTKAAGMANIISNLRPDLDHSDEYVRNVTSRVFAIVANTLGLGNFLPFLKAVVKSKKNWAIRHTGIKIIQQLCILVGGGSGNSILPYLNQLIEIIRPGLSDEFLQVRTISALTLSQLAESVKPYGIESFESILEPAWVGLKNHRGRALAGFLKCIGSIIPLMCHDPNYEEYANYYTTELVSVITREFNSPDEDMKKSILRIMMNLPLSKSLIPEYDRQIINPFLGFFWNRRIATDSSQLSKLVIDSTIHLAKSFDVLEMLDCLIIYARDDNEFLRRMSVEAIGRIISNDPSSLIGLDSRLEVSLVDGVLYAFQEQKVQHKSYLSCFNSLAVALGIKLKPHINSIISTILYRLKNKSSDVRLQAADLITIMAPCIKVCSSGDNEILAKLVYILYESLGEVYPEVLGSIINALYACIDNLDREYLYGMTNPSVNQILPTLTPILKNRQEKVQEACIKLVGLIASKNAETINAKEWMRICFELLDMLKSSKKRIRIAANETFGSIAKTIGPQDVLVMLLNNLRVQERQLRVCTAVAIGIVAETCAPFTVLPALMNEYRTPENNVQNGVLKALSFLFEYIDGNMTKDYLFAITPLIEDALTDRDHVHRQTAATVVKHMALNCFGSTSDAYYDVFVHFLNLLIPNIFETSPHVISRILESIDSLRVVVGFGTFSNYIWAGLFHPARKVRNSYWKIYNNAYVHSSDSMVPYYPDLGKIDDSGCKLEVPELDLII</sequence>
<keyword evidence="4" id="KW-0747">Spliceosome</keyword>
<dbReference type="InterPro" id="IPR057600">
    <property type="entry name" value="TORTIFOLIA1/SINE1-2_N"/>
</dbReference>
<comment type="subcellular location">
    <subcellularLocation>
        <location evidence="1">Nucleus</location>
    </subcellularLocation>
</comment>
<dbReference type="SUPFAM" id="SSF48371">
    <property type="entry name" value="ARM repeat"/>
    <property type="match status" value="1"/>
</dbReference>
<keyword evidence="7" id="KW-0539">Nucleus</keyword>
<keyword evidence="12" id="KW-1185">Reference proteome</keyword>
<evidence type="ECO:0000256" key="6">
    <source>
        <dbReference type="ARBA" id="ARBA00023187"/>
    </source>
</evidence>
<feature type="compositionally biased region" description="Basic and acidic residues" evidence="8">
    <location>
        <begin position="87"/>
        <end position="97"/>
    </location>
</feature>
<evidence type="ECO:0000256" key="7">
    <source>
        <dbReference type="ARBA" id="ARBA00023242"/>
    </source>
</evidence>
<accession>G8YT72</accession>
<dbReference type="eggNOG" id="KOG0213">
    <property type="taxonomic scope" value="Eukaryota"/>
</dbReference>